<feature type="signal peptide" evidence="1">
    <location>
        <begin position="1"/>
        <end position="20"/>
    </location>
</feature>
<sequence>MKKTLLTLLPIAILATAAIAAKNSLFPKEITPEEWLDFNIAVQNENNATQIQLTGLLANSAMGITASDIQIAPDGGTVNITFYQRLAKQKYSGALNKTISVQGKPKHITYGSAQKPIWQAPPEPAQP</sequence>
<keyword evidence="1" id="KW-0732">Signal</keyword>
<protein>
    <submittedName>
        <fullName evidence="2">Uncharacterized protein</fullName>
    </submittedName>
</protein>
<evidence type="ECO:0000256" key="1">
    <source>
        <dbReference type="SAM" id="SignalP"/>
    </source>
</evidence>
<dbReference type="RefSeq" id="WP_079542313.1">
    <property type="nucleotide sequence ID" value="NZ_CP171111.1"/>
</dbReference>
<organism evidence="2 3">
    <name type="scientific">Cardiobacterium hominis</name>
    <dbReference type="NCBI Taxonomy" id="2718"/>
    <lineage>
        <taxon>Bacteria</taxon>
        <taxon>Pseudomonadati</taxon>
        <taxon>Pseudomonadota</taxon>
        <taxon>Gammaproteobacteria</taxon>
        <taxon>Cardiobacteriales</taxon>
        <taxon>Cardiobacteriaceae</taxon>
        <taxon>Cardiobacterium</taxon>
    </lineage>
</organism>
<proteinExistence type="predicted"/>
<gene>
    <name evidence="2" type="ORF">CHUV0807_2500</name>
</gene>
<evidence type="ECO:0000313" key="2">
    <source>
        <dbReference type="EMBL" id="SAM72652.1"/>
    </source>
</evidence>
<dbReference type="Proteomes" id="UP000190837">
    <property type="component" value="Unassembled WGS sequence"/>
</dbReference>
<name>A0A1C3H7E7_9GAMM</name>
<feature type="chain" id="PRO_5008674940" evidence="1">
    <location>
        <begin position="21"/>
        <end position="127"/>
    </location>
</feature>
<dbReference type="EMBL" id="FKLO01000083">
    <property type="protein sequence ID" value="SAM72652.1"/>
    <property type="molecule type" value="Genomic_DNA"/>
</dbReference>
<dbReference type="AlphaFoldDB" id="A0A1C3H7E7"/>
<evidence type="ECO:0000313" key="3">
    <source>
        <dbReference type="Proteomes" id="UP000190837"/>
    </source>
</evidence>
<accession>A0A1C3H7E7</accession>
<reference evidence="3" key="1">
    <citation type="submission" date="2016-04" db="EMBL/GenBank/DDBJ databases">
        <authorList>
            <person name="Tagini F."/>
        </authorList>
    </citation>
    <scope>NUCLEOTIDE SEQUENCE [LARGE SCALE GENOMIC DNA]</scope>
    <source>
        <strain evidence="3">CHUV0807</strain>
    </source>
</reference>